<dbReference type="RefSeq" id="WP_311414362.1">
    <property type="nucleotide sequence ID" value="NZ_JAVRFL010000043.1"/>
</dbReference>
<name>A0ABU2X4F4_9ACTN</name>
<reference evidence="1" key="1">
    <citation type="submission" date="2023-09" db="EMBL/GenBank/DDBJ databases">
        <title>30 novel species of actinomycetes from the DSMZ collection.</title>
        <authorList>
            <person name="Nouioui I."/>
        </authorList>
    </citation>
    <scope>NUCLEOTIDE SEQUENCE</scope>
    <source>
        <strain evidence="1">DSM 115977</strain>
    </source>
</reference>
<gene>
    <name evidence="1" type="ORF">RM555_26940</name>
</gene>
<accession>A0ABU2X4F4</accession>
<comment type="caution">
    <text evidence="1">The sequence shown here is derived from an EMBL/GenBank/DDBJ whole genome shotgun (WGS) entry which is preliminary data.</text>
</comment>
<evidence type="ECO:0000313" key="2">
    <source>
        <dbReference type="Proteomes" id="UP001180973"/>
    </source>
</evidence>
<evidence type="ECO:0000313" key="1">
    <source>
        <dbReference type="EMBL" id="MDT0532640.1"/>
    </source>
</evidence>
<evidence type="ECO:0008006" key="3">
    <source>
        <dbReference type="Google" id="ProtNLM"/>
    </source>
</evidence>
<proteinExistence type="predicted"/>
<dbReference type="Proteomes" id="UP001180973">
    <property type="component" value="Unassembled WGS sequence"/>
</dbReference>
<organism evidence="1 2">
    <name type="scientific">Micromonospora reichwaldensis</name>
    <dbReference type="NCBI Taxonomy" id="3075516"/>
    <lineage>
        <taxon>Bacteria</taxon>
        <taxon>Bacillati</taxon>
        <taxon>Actinomycetota</taxon>
        <taxon>Actinomycetes</taxon>
        <taxon>Micromonosporales</taxon>
        <taxon>Micromonosporaceae</taxon>
        <taxon>Micromonospora</taxon>
    </lineage>
</organism>
<keyword evidence="2" id="KW-1185">Reference proteome</keyword>
<dbReference type="EMBL" id="JAVRFL010000043">
    <property type="protein sequence ID" value="MDT0532640.1"/>
    <property type="molecule type" value="Genomic_DNA"/>
</dbReference>
<protein>
    <recommendedName>
        <fullName evidence="3">DNA-binding protein</fullName>
    </recommendedName>
</protein>
<sequence>MALSEVAHHLGVSRQRAAILVDRPDFPAPIDTLTVGRIWDAAEVRAYAQRRGQRLADEESG</sequence>